<dbReference type="SMART" id="SM01033">
    <property type="entry name" value="BING4CT"/>
    <property type="match status" value="1"/>
</dbReference>
<reference evidence="10" key="1">
    <citation type="journal article" date="2013" name="Eukaryot. Cell">
        <title>Extremely Reduced Levels of Heterozygosity in the Vertebrate Pathogen Encephalitozoon cuniculi.</title>
        <authorList>
            <person name="Selman M."/>
            <person name="Sak B."/>
            <person name="Kvac M."/>
            <person name="Farinelli L."/>
            <person name="Weiss L.M."/>
            <person name="Corradi N."/>
        </authorList>
    </citation>
    <scope>NUCLEOTIDE SEQUENCE</scope>
</reference>
<dbReference type="PANTHER" id="PTHR14085">
    <property type="entry name" value="WD-REPEAT PROTEIN BING4"/>
    <property type="match status" value="1"/>
</dbReference>
<keyword evidence="5" id="KW-0677">Repeat</keyword>
<protein>
    <recommendedName>
        <fullName evidence="7">U three protein 7</fullName>
    </recommendedName>
</protein>
<name>M1K804_ENCCN</name>
<keyword evidence="4 8" id="KW-0853">WD repeat</keyword>
<dbReference type="PROSITE" id="PS50294">
    <property type="entry name" value="WD_REPEATS_REGION"/>
    <property type="match status" value="1"/>
</dbReference>
<accession>M1K804</accession>
<evidence type="ECO:0000256" key="6">
    <source>
        <dbReference type="ARBA" id="ARBA00023242"/>
    </source>
</evidence>
<proteinExistence type="predicted"/>
<feature type="repeat" description="WD" evidence="8">
    <location>
        <begin position="232"/>
        <end position="267"/>
    </location>
</feature>
<dbReference type="GO" id="GO:0000462">
    <property type="term" value="P:maturation of SSU-rRNA from tricistronic rRNA transcript (SSU-rRNA, 5.8S rRNA, LSU-rRNA)"/>
    <property type="evidence" value="ECO:0007669"/>
    <property type="project" value="TreeGrafter"/>
</dbReference>
<feature type="domain" description="BING4 C-terminal" evidence="9">
    <location>
        <begin position="315"/>
        <end position="393"/>
    </location>
</feature>
<organism evidence="10">
    <name type="scientific">Encephalitozoon cuniculi</name>
    <name type="common">Microsporidian parasite</name>
    <dbReference type="NCBI Taxonomy" id="6035"/>
    <lineage>
        <taxon>Eukaryota</taxon>
        <taxon>Fungi</taxon>
        <taxon>Fungi incertae sedis</taxon>
        <taxon>Microsporidia</taxon>
        <taxon>Unikaryonidae</taxon>
        <taxon>Encephalitozoon</taxon>
    </lineage>
</organism>
<dbReference type="InterPro" id="IPR015943">
    <property type="entry name" value="WD40/YVTN_repeat-like_dom_sf"/>
</dbReference>
<dbReference type="VEuPathDB" id="MicrosporidiaDB:M970_051510"/>
<dbReference type="VEuPathDB" id="MicrosporidiaDB:AEWQ_051510"/>
<dbReference type="Gene3D" id="2.130.10.10">
    <property type="entry name" value="YVTN repeat-like/Quinoprotein amine dehydrogenase"/>
    <property type="match status" value="1"/>
</dbReference>
<dbReference type="InterPro" id="IPR012952">
    <property type="entry name" value="BING4_C_dom"/>
</dbReference>
<sequence length="435" mass="50034">MSKKIVRERIKNSKKIAEEAHRDVTNYGILRTETCGYIEADSDEKTYEVTQDKIRRHVSIKACEQAYNLSFENGPIYAKHSRNGAYMLLRNSKGYLASFNTKSMNLQFEIDVNEKIYDATYLHNEQFIAVAQKNNVFVYDGNGIEMHCVRENSGVFKMEYLPYHYLLVAASDKGFLRYQDISTGKIVSQIYLRNREVTSMKQNPMNAIIHTGNVKGVVSLWSPNSKEYLMKILCHKSTVSSIEIERGGRYMITTGMDNRVNVWDLRNTYKHLNTLRTKHILSATSLSQKNMLALSYGDNVHIWKDFIDSNCGEALYMKHKTGMPVSSVDFCNHEDILCIGHLGGISNIIVPGCGDPVYDSYEDSPFMSRKMRKEKEVRSLLEKIPYELISMESRVGCIYNEPKVDRPKQEFSRYFEGGPSIKGALSRFYTKQQYN</sequence>
<dbReference type="VEuPathDB" id="MicrosporidiaDB:AEWR_051510"/>
<comment type="subcellular location">
    <subcellularLocation>
        <location evidence="2">Nucleus</location>
        <location evidence="2">Nucleolus</location>
    </subcellularLocation>
</comment>
<dbReference type="InterPro" id="IPR040315">
    <property type="entry name" value="WDR46/Utp7"/>
</dbReference>
<evidence type="ECO:0000256" key="4">
    <source>
        <dbReference type="ARBA" id="ARBA00022574"/>
    </source>
</evidence>
<dbReference type="PROSITE" id="PS00678">
    <property type="entry name" value="WD_REPEATS_1"/>
    <property type="match status" value="1"/>
</dbReference>
<evidence type="ECO:0000256" key="7">
    <source>
        <dbReference type="ARBA" id="ARBA00076453"/>
    </source>
</evidence>
<evidence type="ECO:0000259" key="9">
    <source>
        <dbReference type="SMART" id="SM01033"/>
    </source>
</evidence>
<dbReference type="GO" id="GO:0030686">
    <property type="term" value="C:90S preribosome"/>
    <property type="evidence" value="ECO:0007669"/>
    <property type="project" value="TreeGrafter"/>
</dbReference>
<evidence type="ECO:0000256" key="5">
    <source>
        <dbReference type="ARBA" id="ARBA00022737"/>
    </source>
</evidence>
<keyword evidence="3" id="KW-0698">rRNA processing</keyword>
<dbReference type="VEuPathDB" id="MicrosporidiaDB:AEWD_051510"/>
<dbReference type="AlphaFoldDB" id="M1K804"/>
<dbReference type="InterPro" id="IPR019775">
    <property type="entry name" value="WD40_repeat_CS"/>
</dbReference>
<dbReference type="FunFam" id="2.130.10.10:FF:000378">
    <property type="entry name" value="U3 small nucleolar RNA-associated protein 7"/>
    <property type="match status" value="1"/>
</dbReference>
<dbReference type="InterPro" id="IPR036322">
    <property type="entry name" value="WD40_repeat_dom_sf"/>
</dbReference>
<dbReference type="SMART" id="SM00320">
    <property type="entry name" value="WD40"/>
    <property type="match status" value="5"/>
</dbReference>
<dbReference type="PROSITE" id="PS50082">
    <property type="entry name" value="WD_REPEATS_2"/>
    <property type="match status" value="1"/>
</dbReference>
<dbReference type="Pfam" id="PF08149">
    <property type="entry name" value="BING4CT"/>
    <property type="match status" value="1"/>
</dbReference>
<dbReference type="EMBL" id="KC513607">
    <property type="protein sequence ID" value="AGE95382.1"/>
    <property type="molecule type" value="Genomic_DNA"/>
</dbReference>
<evidence type="ECO:0000313" key="10">
    <source>
        <dbReference type="EMBL" id="AGE95382.1"/>
    </source>
</evidence>
<evidence type="ECO:0000256" key="2">
    <source>
        <dbReference type="ARBA" id="ARBA00004604"/>
    </source>
</evidence>
<evidence type="ECO:0000256" key="1">
    <source>
        <dbReference type="ARBA" id="ARBA00004099"/>
    </source>
</evidence>
<evidence type="ECO:0000256" key="8">
    <source>
        <dbReference type="PROSITE-ProRule" id="PRU00221"/>
    </source>
</evidence>
<dbReference type="PANTHER" id="PTHR14085:SF3">
    <property type="entry name" value="WD REPEAT-CONTAINING PROTEIN 46"/>
    <property type="match status" value="1"/>
</dbReference>
<dbReference type="SUPFAM" id="SSF50978">
    <property type="entry name" value="WD40 repeat-like"/>
    <property type="match status" value="1"/>
</dbReference>
<evidence type="ECO:0000256" key="3">
    <source>
        <dbReference type="ARBA" id="ARBA00022552"/>
    </source>
</evidence>
<gene>
    <name evidence="10" type="ORF">ECU05_1500</name>
</gene>
<dbReference type="Pfam" id="PF00400">
    <property type="entry name" value="WD40"/>
    <property type="match status" value="1"/>
</dbReference>
<comment type="function">
    <text evidence="1">Involved in nucleolar processing of pre-18S ribosomal RNA.</text>
</comment>
<dbReference type="VEuPathDB" id="MicrosporidiaDB:ECU05_1500"/>
<dbReference type="GO" id="GO:0032040">
    <property type="term" value="C:small-subunit processome"/>
    <property type="evidence" value="ECO:0007669"/>
    <property type="project" value="TreeGrafter"/>
</dbReference>
<keyword evidence="6" id="KW-0539">Nucleus</keyword>
<dbReference type="InterPro" id="IPR001680">
    <property type="entry name" value="WD40_rpt"/>
</dbReference>